<dbReference type="AlphaFoldDB" id="A0AAD7DGN4"/>
<comment type="caution">
    <text evidence="2">The sequence shown here is derived from an EMBL/GenBank/DDBJ whole genome shotgun (WGS) entry which is preliminary data.</text>
</comment>
<gene>
    <name evidence="2" type="ORF">B0H17DRAFT_1134097</name>
</gene>
<evidence type="ECO:0000313" key="2">
    <source>
        <dbReference type="EMBL" id="KAJ7690827.1"/>
    </source>
</evidence>
<name>A0AAD7DGN4_MYCRO</name>
<protein>
    <submittedName>
        <fullName evidence="2">Uncharacterized protein</fullName>
    </submittedName>
</protein>
<accession>A0AAD7DGN4</accession>
<sequence>MLILVLAIELIQTTASEVSWADEKNLRATCRTLSLALDLLILTNLVVDSGLSRLARTVEKLESLSDPTSRRAAVVKNVWSIGTDGEIASTSRFFSDQSPSRKTHWENTLEFLVHPLAEVFANSPDLGALSIMHETGYQKDRDGQRPCFHHLLARENKGNPLRLAHLTLQPIGYSWENTLPISDPSSHLTSRSQGCGACLTVAPQMTDPPDAQVFSMLSQLTAVGKFPPMLRAPWEWAVDGSLFPYLRAHPGLEQFYFKDSRLRHAAHHWRISKCKQIMGILGAIEWDR</sequence>
<dbReference type="Proteomes" id="UP001221757">
    <property type="component" value="Unassembled WGS sequence"/>
</dbReference>
<proteinExistence type="predicted"/>
<feature type="chain" id="PRO_5041970799" evidence="1">
    <location>
        <begin position="17"/>
        <end position="288"/>
    </location>
</feature>
<dbReference type="EMBL" id="JARKIE010000062">
    <property type="protein sequence ID" value="KAJ7690827.1"/>
    <property type="molecule type" value="Genomic_DNA"/>
</dbReference>
<evidence type="ECO:0000256" key="1">
    <source>
        <dbReference type="SAM" id="SignalP"/>
    </source>
</evidence>
<keyword evidence="1" id="KW-0732">Signal</keyword>
<feature type="signal peptide" evidence="1">
    <location>
        <begin position="1"/>
        <end position="16"/>
    </location>
</feature>
<reference evidence="2" key="1">
    <citation type="submission" date="2023-03" db="EMBL/GenBank/DDBJ databases">
        <title>Massive genome expansion in bonnet fungi (Mycena s.s.) driven by repeated elements and novel gene families across ecological guilds.</title>
        <authorList>
            <consortium name="Lawrence Berkeley National Laboratory"/>
            <person name="Harder C.B."/>
            <person name="Miyauchi S."/>
            <person name="Viragh M."/>
            <person name="Kuo A."/>
            <person name="Thoen E."/>
            <person name="Andreopoulos B."/>
            <person name="Lu D."/>
            <person name="Skrede I."/>
            <person name="Drula E."/>
            <person name="Henrissat B."/>
            <person name="Morin E."/>
            <person name="Kohler A."/>
            <person name="Barry K."/>
            <person name="LaButti K."/>
            <person name="Morin E."/>
            <person name="Salamov A."/>
            <person name="Lipzen A."/>
            <person name="Mereny Z."/>
            <person name="Hegedus B."/>
            <person name="Baldrian P."/>
            <person name="Stursova M."/>
            <person name="Weitz H."/>
            <person name="Taylor A."/>
            <person name="Grigoriev I.V."/>
            <person name="Nagy L.G."/>
            <person name="Martin F."/>
            <person name="Kauserud H."/>
        </authorList>
    </citation>
    <scope>NUCLEOTIDE SEQUENCE</scope>
    <source>
        <strain evidence="2">CBHHK067</strain>
    </source>
</reference>
<evidence type="ECO:0000313" key="3">
    <source>
        <dbReference type="Proteomes" id="UP001221757"/>
    </source>
</evidence>
<keyword evidence="3" id="KW-1185">Reference proteome</keyword>
<organism evidence="2 3">
    <name type="scientific">Mycena rosella</name>
    <name type="common">Pink bonnet</name>
    <name type="synonym">Agaricus rosellus</name>
    <dbReference type="NCBI Taxonomy" id="1033263"/>
    <lineage>
        <taxon>Eukaryota</taxon>
        <taxon>Fungi</taxon>
        <taxon>Dikarya</taxon>
        <taxon>Basidiomycota</taxon>
        <taxon>Agaricomycotina</taxon>
        <taxon>Agaricomycetes</taxon>
        <taxon>Agaricomycetidae</taxon>
        <taxon>Agaricales</taxon>
        <taxon>Marasmiineae</taxon>
        <taxon>Mycenaceae</taxon>
        <taxon>Mycena</taxon>
    </lineage>
</organism>